<reference evidence="2" key="2">
    <citation type="submission" date="2021-04" db="EMBL/GenBank/DDBJ databases">
        <authorList>
            <person name="Gilroy R."/>
        </authorList>
    </citation>
    <scope>NUCLEOTIDE SEQUENCE</scope>
    <source>
        <strain evidence="2">CHK199-9574</strain>
    </source>
</reference>
<keyword evidence="1" id="KW-0812">Transmembrane</keyword>
<evidence type="ECO:0000313" key="3">
    <source>
        <dbReference type="Proteomes" id="UP000824135"/>
    </source>
</evidence>
<gene>
    <name evidence="2" type="ORF">H9728_06245</name>
</gene>
<name>A0A9D2CFA2_9FIRM</name>
<dbReference type="AlphaFoldDB" id="A0A9D2CFA2"/>
<comment type="caution">
    <text evidence="2">The sequence shown here is derived from an EMBL/GenBank/DDBJ whole genome shotgun (WGS) entry which is preliminary data.</text>
</comment>
<protein>
    <submittedName>
        <fullName evidence="2">Uncharacterized protein</fullName>
    </submittedName>
</protein>
<proteinExistence type="predicted"/>
<feature type="transmembrane region" description="Helical" evidence="1">
    <location>
        <begin position="20"/>
        <end position="45"/>
    </location>
</feature>
<dbReference type="Proteomes" id="UP000824135">
    <property type="component" value="Unassembled WGS sequence"/>
</dbReference>
<evidence type="ECO:0000313" key="2">
    <source>
        <dbReference type="EMBL" id="HIY78628.1"/>
    </source>
</evidence>
<keyword evidence="1" id="KW-0472">Membrane</keyword>
<organism evidence="2 3">
    <name type="scientific">Candidatus Borkfalkia excrementavium</name>
    <dbReference type="NCBI Taxonomy" id="2838505"/>
    <lineage>
        <taxon>Bacteria</taxon>
        <taxon>Bacillati</taxon>
        <taxon>Bacillota</taxon>
        <taxon>Clostridia</taxon>
        <taxon>Christensenellales</taxon>
        <taxon>Christensenellaceae</taxon>
        <taxon>Candidatus Borkfalkia</taxon>
    </lineage>
</organism>
<sequence>MTGYTAYTAYALYYYLTYRSTLGIVILCLIGAALAMSAVITFTSYRINLKGAKRPALFRFLKMAKYATQLLATAITIFLVLSTVRNTNVFSLIVSAISVPFLVWSLFVNIFVEFFERKVFPGVGKKVYEEQSARDEEGEPTDIRAVISNVDGTARLKETLRRKKNKHV</sequence>
<feature type="transmembrane region" description="Helical" evidence="1">
    <location>
        <begin position="66"/>
        <end position="84"/>
    </location>
</feature>
<accession>A0A9D2CFA2</accession>
<keyword evidence="1" id="KW-1133">Transmembrane helix</keyword>
<evidence type="ECO:0000256" key="1">
    <source>
        <dbReference type="SAM" id="Phobius"/>
    </source>
</evidence>
<feature type="transmembrane region" description="Helical" evidence="1">
    <location>
        <begin position="90"/>
        <end position="112"/>
    </location>
</feature>
<dbReference type="EMBL" id="DXCO01000038">
    <property type="protein sequence ID" value="HIY78628.1"/>
    <property type="molecule type" value="Genomic_DNA"/>
</dbReference>
<reference evidence="2" key="1">
    <citation type="journal article" date="2021" name="PeerJ">
        <title>Extensive microbial diversity within the chicken gut microbiome revealed by metagenomics and culture.</title>
        <authorList>
            <person name="Gilroy R."/>
            <person name="Ravi A."/>
            <person name="Getino M."/>
            <person name="Pursley I."/>
            <person name="Horton D.L."/>
            <person name="Alikhan N.F."/>
            <person name="Baker D."/>
            <person name="Gharbi K."/>
            <person name="Hall N."/>
            <person name="Watson M."/>
            <person name="Adriaenssens E.M."/>
            <person name="Foster-Nyarko E."/>
            <person name="Jarju S."/>
            <person name="Secka A."/>
            <person name="Antonio M."/>
            <person name="Oren A."/>
            <person name="Chaudhuri R.R."/>
            <person name="La Ragione R."/>
            <person name="Hildebrand F."/>
            <person name="Pallen M.J."/>
        </authorList>
    </citation>
    <scope>NUCLEOTIDE SEQUENCE</scope>
    <source>
        <strain evidence="2">CHK199-9574</strain>
    </source>
</reference>